<reference evidence="1" key="1">
    <citation type="submission" date="2016-04" db="EMBL/GenBank/DDBJ databases">
        <authorList>
            <person name="Calderon-Fernandez G.M.Sr."/>
        </authorList>
    </citation>
    <scope>NUCLEOTIDE SEQUENCE</scope>
    <source>
        <strain evidence="1">Int1</strain>
        <tissue evidence="1">Integument</tissue>
    </source>
</reference>
<dbReference type="AlphaFoldDB" id="A0A171AFQ9"/>
<evidence type="ECO:0000313" key="1">
    <source>
        <dbReference type="EMBL" id="JAS02024.1"/>
    </source>
</evidence>
<reference evidence="1" key="2">
    <citation type="journal article" date="2017" name="J. Med. Entomol.">
        <title>Transcriptome Analysis of the Triatoma infestans (Hemiptera: Reduviidae) Integument.</title>
        <authorList>
            <person name="Calderon-Fernandez G.M."/>
            <person name="Moriconi D.E."/>
            <person name="Dulbecco A.B."/>
            <person name="Juarez M.P."/>
        </authorList>
    </citation>
    <scope>NUCLEOTIDE SEQUENCE</scope>
    <source>
        <strain evidence="1">Int1</strain>
        <tissue evidence="1">Integument</tissue>
    </source>
</reference>
<protein>
    <submittedName>
        <fullName evidence="1">Dna-directed rna polymerase i subunit rpa1 isoform x1</fullName>
    </submittedName>
</protein>
<name>A0A171AFQ9_TRIIF</name>
<keyword evidence="1" id="KW-0240">DNA-directed RNA polymerase</keyword>
<sequence length="23" mass="2890">MEFFTVPHCYHFITLLYYYTVSD</sequence>
<keyword evidence="1" id="KW-0804">Transcription</keyword>
<accession>A0A171AFQ9</accession>
<organism evidence="1">
    <name type="scientific">Triatoma infestans</name>
    <name type="common">Assassin bug</name>
    <dbReference type="NCBI Taxonomy" id="30076"/>
    <lineage>
        <taxon>Eukaryota</taxon>
        <taxon>Metazoa</taxon>
        <taxon>Ecdysozoa</taxon>
        <taxon>Arthropoda</taxon>
        <taxon>Hexapoda</taxon>
        <taxon>Insecta</taxon>
        <taxon>Pterygota</taxon>
        <taxon>Neoptera</taxon>
        <taxon>Paraneoptera</taxon>
        <taxon>Hemiptera</taxon>
        <taxon>Heteroptera</taxon>
        <taxon>Panheteroptera</taxon>
        <taxon>Cimicomorpha</taxon>
        <taxon>Reduviidae</taxon>
        <taxon>Triatominae</taxon>
        <taxon>Triatoma</taxon>
    </lineage>
</organism>
<dbReference type="GO" id="GO:0000428">
    <property type="term" value="C:DNA-directed RNA polymerase complex"/>
    <property type="evidence" value="ECO:0007669"/>
    <property type="project" value="UniProtKB-KW"/>
</dbReference>
<proteinExistence type="predicted"/>
<dbReference type="EMBL" id="GEMB01001123">
    <property type="protein sequence ID" value="JAS02024.1"/>
    <property type="molecule type" value="Transcribed_RNA"/>
</dbReference>